<keyword evidence="8 15" id="KW-0812">Transmembrane</keyword>
<keyword evidence="16" id="KW-0808">Transferase</keyword>
<reference evidence="16 17" key="1">
    <citation type="submission" date="2023-07" db="EMBL/GenBank/DDBJ databases">
        <title>Genomic Encyclopedia of Type Strains, Phase IV (KMG-IV): sequencing the most valuable type-strain genomes for metagenomic binning, comparative biology and taxonomic classification.</title>
        <authorList>
            <person name="Goeker M."/>
        </authorList>
    </citation>
    <scope>NUCLEOTIDE SEQUENCE [LARGE SCALE GENOMIC DNA]</scope>
    <source>
        <strain evidence="16 17">DSM 11549</strain>
    </source>
</reference>
<keyword evidence="11 15" id="KW-0472">Membrane</keyword>
<evidence type="ECO:0000256" key="2">
    <source>
        <dbReference type="ARBA" id="ARBA00005042"/>
    </source>
</evidence>
<feature type="transmembrane region" description="Helical" evidence="15">
    <location>
        <begin position="147"/>
        <end position="171"/>
    </location>
</feature>
<evidence type="ECO:0000256" key="13">
    <source>
        <dbReference type="ARBA" id="ARBA00023264"/>
    </source>
</evidence>
<name>A0ABU0CAJ8_9BRAD</name>
<organism evidence="16 17">
    <name type="scientific">Rhodopseudomonas julia</name>
    <dbReference type="NCBI Taxonomy" id="200617"/>
    <lineage>
        <taxon>Bacteria</taxon>
        <taxon>Pseudomonadati</taxon>
        <taxon>Pseudomonadota</taxon>
        <taxon>Alphaproteobacteria</taxon>
        <taxon>Hyphomicrobiales</taxon>
        <taxon>Nitrobacteraceae</taxon>
        <taxon>Rhodopseudomonas</taxon>
    </lineage>
</organism>
<evidence type="ECO:0000256" key="10">
    <source>
        <dbReference type="ARBA" id="ARBA00023098"/>
    </source>
</evidence>
<dbReference type="Proteomes" id="UP001230253">
    <property type="component" value="Unassembled WGS sequence"/>
</dbReference>
<keyword evidence="9 15" id="KW-1133">Transmembrane helix</keyword>
<protein>
    <recommendedName>
        <fullName evidence="6">CDP-diacylglycerol--glycerol-3-phosphate 3-phosphatidyltransferase</fullName>
        <ecNumber evidence="5">2.7.8.5</ecNumber>
    </recommendedName>
</protein>
<dbReference type="PANTHER" id="PTHR14269">
    <property type="entry name" value="CDP-DIACYLGLYCEROL--GLYCEROL-3-PHOSPHATE 3-PHOSPHATIDYLTRANSFERASE-RELATED"/>
    <property type="match status" value="1"/>
</dbReference>
<dbReference type="EC" id="2.7.8.5" evidence="5"/>
<dbReference type="InterPro" id="IPR000462">
    <property type="entry name" value="CDP-OH_P_trans"/>
</dbReference>
<keyword evidence="13" id="KW-1208">Phospholipid metabolism</keyword>
<evidence type="ECO:0000256" key="6">
    <source>
        <dbReference type="ARBA" id="ARBA00014944"/>
    </source>
</evidence>
<comment type="similarity">
    <text evidence="4">Belongs to the CDP-alcohol phosphatidyltransferase class-I family.</text>
</comment>
<dbReference type="EMBL" id="JAUSUK010000002">
    <property type="protein sequence ID" value="MDQ0327203.1"/>
    <property type="molecule type" value="Genomic_DNA"/>
</dbReference>
<comment type="pathway">
    <text evidence="3">Lipid metabolism.</text>
</comment>
<feature type="transmembrane region" description="Helical" evidence="15">
    <location>
        <begin position="17"/>
        <end position="39"/>
    </location>
</feature>
<evidence type="ECO:0000256" key="11">
    <source>
        <dbReference type="ARBA" id="ARBA00023136"/>
    </source>
</evidence>
<dbReference type="RefSeq" id="WP_307155272.1">
    <property type="nucleotide sequence ID" value="NZ_JAUSUK010000002.1"/>
</dbReference>
<evidence type="ECO:0000256" key="14">
    <source>
        <dbReference type="ARBA" id="ARBA00048586"/>
    </source>
</evidence>
<evidence type="ECO:0000256" key="3">
    <source>
        <dbReference type="ARBA" id="ARBA00005189"/>
    </source>
</evidence>
<proteinExistence type="inferred from homology"/>
<keyword evidence="17" id="KW-1185">Reference proteome</keyword>
<evidence type="ECO:0000256" key="15">
    <source>
        <dbReference type="SAM" id="Phobius"/>
    </source>
</evidence>
<dbReference type="PIRSF" id="PIRSF000847">
    <property type="entry name" value="Phos_ph_gly_syn"/>
    <property type="match status" value="1"/>
</dbReference>
<evidence type="ECO:0000256" key="7">
    <source>
        <dbReference type="ARBA" id="ARBA00022516"/>
    </source>
</evidence>
<dbReference type="InterPro" id="IPR043130">
    <property type="entry name" value="CDP-OH_PTrfase_TM_dom"/>
</dbReference>
<feature type="transmembrane region" description="Helical" evidence="15">
    <location>
        <begin position="86"/>
        <end position="109"/>
    </location>
</feature>
<evidence type="ECO:0000256" key="5">
    <source>
        <dbReference type="ARBA" id="ARBA00013170"/>
    </source>
</evidence>
<comment type="caution">
    <text evidence="16">The sequence shown here is derived from an EMBL/GenBank/DDBJ whole genome shotgun (WGS) entry which is preliminary data.</text>
</comment>
<keyword evidence="7" id="KW-0444">Lipid biosynthesis</keyword>
<evidence type="ECO:0000256" key="4">
    <source>
        <dbReference type="ARBA" id="ARBA00010441"/>
    </source>
</evidence>
<evidence type="ECO:0000256" key="1">
    <source>
        <dbReference type="ARBA" id="ARBA00004141"/>
    </source>
</evidence>
<evidence type="ECO:0000256" key="9">
    <source>
        <dbReference type="ARBA" id="ARBA00022989"/>
    </source>
</evidence>
<keyword evidence="12" id="KW-0594">Phospholipid biosynthesis</keyword>
<evidence type="ECO:0000313" key="17">
    <source>
        <dbReference type="Proteomes" id="UP001230253"/>
    </source>
</evidence>
<dbReference type="Gene3D" id="1.20.120.1760">
    <property type="match status" value="1"/>
</dbReference>
<dbReference type="GO" id="GO:0043337">
    <property type="term" value="F:cardiolipin synthase (CMP-forming)"/>
    <property type="evidence" value="ECO:0007669"/>
    <property type="project" value="UniProtKB-EC"/>
</dbReference>
<accession>A0ABU0CAJ8</accession>
<comment type="pathway">
    <text evidence="2">Phospholipid metabolism; phosphatidylglycerol biosynthesis; phosphatidylglycerol from CDP-diacylglycerol: step 1/2.</text>
</comment>
<comment type="subcellular location">
    <subcellularLocation>
        <location evidence="1">Membrane</location>
        <topology evidence="1">Multi-pass membrane protein</topology>
    </subcellularLocation>
</comment>
<evidence type="ECO:0000313" key="16">
    <source>
        <dbReference type="EMBL" id="MDQ0327203.1"/>
    </source>
</evidence>
<comment type="catalytic activity">
    <reaction evidence="14">
        <text>a CDP-1,2-diacyl-sn-glycerol + sn-glycerol 3-phosphate = a 1,2-diacyl-sn-glycero-3-phospho-(1'-sn-glycero-3'-phosphate) + CMP + H(+)</text>
        <dbReference type="Rhea" id="RHEA:12593"/>
        <dbReference type="ChEBI" id="CHEBI:15378"/>
        <dbReference type="ChEBI" id="CHEBI:57597"/>
        <dbReference type="ChEBI" id="CHEBI:58332"/>
        <dbReference type="ChEBI" id="CHEBI:60110"/>
        <dbReference type="ChEBI" id="CHEBI:60377"/>
        <dbReference type="EC" id="2.7.8.5"/>
    </reaction>
</comment>
<feature type="transmembrane region" description="Helical" evidence="15">
    <location>
        <begin position="60"/>
        <end position="80"/>
    </location>
</feature>
<dbReference type="InterPro" id="IPR004570">
    <property type="entry name" value="Phosphatidylglycerol_P_synth"/>
</dbReference>
<gene>
    <name evidence="16" type="ORF">J2R99_003072</name>
</gene>
<keyword evidence="10" id="KW-0443">Lipid metabolism</keyword>
<evidence type="ECO:0000256" key="8">
    <source>
        <dbReference type="ARBA" id="ARBA00022692"/>
    </source>
</evidence>
<dbReference type="PANTHER" id="PTHR14269:SF62">
    <property type="entry name" value="CDP-DIACYLGLYCEROL--GLYCEROL-3-PHOSPHATE 3-PHOSPHATIDYLTRANSFERASE 1, CHLOROPLASTIC"/>
    <property type="match status" value="1"/>
</dbReference>
<dbReference type="Pfam" id="PF01066">
    <property type="entry name" value="CDP-OH_P_transf"/>
    <property type="match status" value="1"/>
</dbReference>
<sequence length="184" mass="19835">MTLPNFITLARLVSVPLIVWLIVIQNWTGATIVFLLAGISDGIDGLIAKRFGASSDLGAYLDPIADKALLVSLFLVLGFQGVLPPWLIILVVSRDILIVGGVILAWMLVNPIAMRPLWVSKFNTTSQIVLLALVLAEHAGIKSLSIAIWPMIITTAGLTVGSAGAYLAEWLRHMAGEEPRREEG</sequence>
<evidence type="ECO:0000256" key="12">
    <source>
        <dbReference type="ARBA" id="ARBA00023209"/>
    </source>
</evidence>
<dbReference type="InterPro" id="IPR050324">
    <property type="entry name" value="CDP-alcohol_PTase-I"/>
</dbReference>